<name>A0ABZ1TNN3_STRVG</name>
<feature type="region of interest" description="Disordered" evidence="1">
    <location>
        <begin position="20"/>
        <end position="43"/>
    </location>
</feature>
<accession>A0ABZ1TNN3</accession>
<evidence type="ECO:0000313" key="2">
    <source>
        <dbReference type="EMBL" id="WUQ17399.1"/>
    </source>
</evidence>
<evidence type="ECO:0008006" key="4">
    <source>
        <dbReference type="Google" id="ProtNLM"/>
    </source>
</evidence>
<keyword evidence="3" id="KW-1185">Reference proteome</keyword>
<dbReference type="RefSeq" id="WP_328965620.1">
    <property type="nucleotide sequence ID" value="NZ_CP108090.1"/>
</dbReference>
<protein>
    <recommendedName>
        <fullName evidence="4">Lipoprotein</fullName>
    </recommendedName>
</protein>
<evidence type="ECO:0000313" key="3">
    <source>
        <dbReference type="Proteomes" id="UP001432039"/>
    </source>
</evidence>
<dbReference type="Proteomes" id="UP001432039">
    <property type="component" value="Chromosome"/>
</dbReference>
<sequence length="179" mass="19341">MLLTAAVIATTVAAVTTGCTKENKASPPPSPTASPTPSADPQAAEKDALLGVYRAFWDAQLKVYASGSAKDTGIEKVTGDKAYSKVQTTRAYYVERGYEVKGVPTHSPQVTALTMAATPPSATITDCLDTTDYYKVEKSTGKRVETADDNRRHVATYEALRIAGTWQIRDFDISRDRQC</sequence>
<evidence type="ECO:0000256" key="1">
    <source>
        <dbReference type="SAM" id="MobiDB-lite"/>
    </source>
</evidence>
<organism evidence="2 3">
    <name type="scientific">Streptomyces virginiae</name>
    <name type="common">Streptomyces cinnamonensis</name>
    <dbReference type="NCBI Taxonomy" id="1961"/>
    <lineage>
        <taxon>Bacteria</taxon>
        <taxon>Bacillati</taxon>
        <taxon>Actinomycetota</taxon>
        <taxon>Actinomycetes</taxon>
        <taxon>Kitasatosporales</taxon>
        <taxon>Streptomycetaceae</taxon>
        <taxon>Streptomyces</taxon>
    </lineage>
</organism>
<proteinExistence type="predicted"/>
<reference evidence="2" key="1">
    <citation type="submission" date="2022-10" db="EMBL/GenBank/DDBJ databases">
        <title>The complete genomes of actinobacterial strains from the NBC collection.</title>
        <authorList>
            <person name="Joergensen T.S."/>
            <person name="Alvarez Arevalo M."/>
            <person name="Sterndorff E.B."/>
            <person name="Faurdal D."/>
            <person name="Vuksanovic O."/>
            <person name="Mourched A.-S."/>
            <person name="Charusanti P."/>
            <person name="Shaw S."/>
            <person name="Blin K."/>
            <person name="Weber T."/>
        </authorList>
    </citation>
    <scope>NUCLEOTIDE SEQUENCE</scope>
    <source>
        <strain evidence="2">NBC_00248</strain>
    </source>
</reference>
<dbReference type="EMBL" id="CP108090">
    <property type="protein sequence ID" value="WUQ17399.1"/>
    <property type="molecule type" value="Genomic_DNA"/>
</dbReference>
<gene>
    <name evidence="2" type="ORF">OG517_41835</name>
</gene>